<evidence type="ECO:0000313" key="3">
    <source>
        <dbReference type="EMBL" id="CCO22300.1"/>
    </source>
</evidence>
<feature type="domain" description="ATP-grasp" evidence="2">
    <location>
        <begin position="160"/>
        <end position="368"/>
    </location>
</feature>
<dbReference type="InterPro" id="IPR011761">
    <property type="entry name" value="ATP-grasp"/>
</dbReference>
<dbReference type="PROSITE" id="PS50975">
    <property type="entry name" value="ATP_GRASP"/>
    <property type="match status" value="1"/>
</dbReference>
<protein>
    <recommendedName>
        <fullName evidence="2">ATP-grasp domain-containing protein</fullName>
    </recommendedName>
</protein>
<keyword evidence="1" id="KW-0067">ATP-binding</keyword>
<dbReference type="PATRIC" id="fig|1121451.3.peg.288"/>
<reference evidence="3 4" key="1">
    <citation type="submission" date="2012-10" db="EMBL/GenBank/DDBJ databases">
        <authorList>
            <person name="Genoscope - CEA"/>
        </authorList>
    </citation>
    <scope>NUCLEOTIDE SEQUENCE [LARGE SCALE GENOMIC DNA]</scope>
    <source>
        <strain evidence="4">AM13 / DSM 14728</strain>
    </source>
</reference>
<dbReference type="OrthoDB" id="581833at2"/>
<accession>L0R7X6</accession>
<name>L0R7X6_9BACT</name>
<keyword evidence="4" id="KW-1185">Reference proteome</keyword>
<sequence>MRKFNKTIVFPNVHEVVRRSMPWKTFDNKFLKKLRAAGSAYSEFGILWGGDNKTVVLPKPIPNVQLDYIKELLGYKNIEIIITDPNQNQGEICCLSNDVVSHLENYDTIYCLFWGASPEAYSMVSQMKSLGFCIESPDIPQESVFRQVELFDSKSRFRKHLSCENIDFGSLNFKIAKSYEEVPSILMGYVEAQIPCVVKSEFGVGGYGNIFISKEMILAGYENCLKNIEEAVNFAPYISSNEIVFEDMVESGFTICDTISGLGVINPGGACSIIGVVKEIRASGYYRGAQTVTDKDAKLIAEKTMEIGAIMSKYGYRGYFCIDCIVNFEGKAILLEINARRCASHFIFEIGNRLFSSQYYAQHYLSVPITYLGYETEVTELVINIFDKITNIETDIVAIPTQVSGLTDSSPYIGYLVLGGNSNSVESACQKVVYEFEQNKIIIGEAR</sequence>
<dbReference type="STRING" id="1121451.DESAM_20009"/>
<evidence type="ECO:0000313" key="4">
    <source>
        <dbReference type="Proteomes" id="UP000010808"/>
    </source>
</evidence>
<proteinExistence type="predicted"/>
<dbReference type="AlphaFoldDB" id="L0R7X6"/>
<keyword evidence="1" id="KW-0547">Nucleotide-binding</keyword>
<dbReference type="Proteomes" id="UP000010808">
    <property type="component" value="Chromosome"/>
</dbReference>
<organism evidence="3 4">
    <name type="scientific">Maridesulfovibrio hydrothermalis AM13 = DSM 14728</name>
    <dbReference type="NCBI Taxonomy" id="1121451"/>
    <lineage>
        <taxon>Bacteria</taxon>
        <taxon>Pseudomonadati</taxon>
        <taxon>Thermodesulfobacteriota</taxon>
        <taxon>Desulfovibrionia</taxon>
        <taxon>Desulfovibrionales</taxon>
        <taxon>Desulfovibrionaceae</taxon>
        <taxon>Maridesulfovibrio</taxon>
    </lineage>
</organism>
<gene>
    <name evidence="3" type="ORF">DESAM_20009</name>
</gene>
<dbReference type="GO" id="GO:0005524">
    <property type="term" value="F:ATP binding"/>
    <property type="evidence" value="ECO:0007669"/>
    <property type="project" value="UniProtKB-UniRule"/>
</dbReference>
<dbReference type="SUPFAM" id="SSF56059">
    <property type="entry name" value="Glutathione synthetase ATP-binding domain-like"/>
    <property type="match status" value="1"/>
</dbReference>
<dbReference type="KEGG" id="dhy:DESAM_20009"/>
<dbReference type="HOGENOM" id="CLU_612132_0_0_7"/>
<evidence type="ECO:0000256" key="1">
    <source>
        <dbReference type="PROSITE-ProRule" id="PRU00409"/>
    </source>
</evidence>
<dbReference type="RefSeq" id="WP_015334910.1">
    <property type="nucleotide sequence ID" value="NC_020055.1"/>
</dbReference>
<dbReference type="EMBL" id="FO203522">
    <property type="protein sequence ID" value="CCO22300.1"/>
    <property type="molecule type" value="Genomic_DNA"/>
</dbReference>
<dbReference type="Gene3D" id="3.30.470.20">
    <property type="entry name" value="ATP-grasp fold, B domain"/>
    <property type="match status" value="1"/>
</dbReference>
<dbReference type="GO" id="GO:0046872">
    <property type="term" value="F:metal ion binding"/>
    <property type="evidence" value="ECO:0007669"/>
    <property type="project" value="InterPro"/>
</dbReference>
<evidence type="ECO:0000259" key="2">
    <source>
        <dbReference type="PROSITE" id="PS50975"/>
    </source>
</evidence>